<evidence type="ECO:0000313" key="2">
    <source>
        <dbReference type="EMBL" id="MDI6449759.1"/>
    </source>
</evidence>
<gene>
    <name evidence="2" type="ORF">QJ522_11940</name>
</gene>
<organism evidence="2 3">
    <name type="scientific">Anaerobaca lacustris</name>
    <dbReference type="NCBI Taxonomy" id="3044600"/>
    <lineage>
        <taxon>Bacteria</taxon>
        <taxon>Pseudomonadati</taxon>
        <taxon>Planctomycetota</taxon>
        <taxon>Phycisphaerae</taxon>
        <taxon>Sedimentisphaerales</taxon>
        <taxon>Anaerobacaceae</taxon>
        <taxon>Anaerobaca</taxon>
    </lineage>
</organism>
<name>A0AAW6TZR5_9BACT</name>
<dbReference type="Pfam" id="PF13517">
    <property type="entry name" value="FG-GAP_3"/>
    <property type="match status" value="1"/>
</dbReference>
<keyword evidence="3" id="KW-1185">Reference proteome</keyword>
<evidence type="ECO:0000256" key="1">
    <source>
        <dbReference type="ARBA" id="ARBA00022729"/>
    </source>
</evidence>
<dbReference type="Gene3D" id="2.115.10.20">
    <property type="entry name" value="Glycosyl hydrolase domain, family 43"/>
    <property type="match status" value="1"/>
</dbReference>
<dbReference type="Proteomes" id="UP001431776">
    <property type="component" value="Unassembled WGS sequence"/>
</dbReference>
<dbReference type="EMBL" id="JASCXX010000013">
    <property type="protein sequence ID" value="MDI6449759.1"/>
    <property type="molecule type" value="Genomic_DNA"/>
</dbReference>
<dbReference type="InterPro" id="IPR028994">
    <property type="entry name" value="Integrin_alpha_N"/>
</dbReference>
<dbReference type="RefSeq" id="WP_349245168.1">
    <property type="nucleotide sequence ID" value="NZ_JASCXX010000013.1"/>
</dbReference>
<dbReference type="InterPro" id="IPR023296">
    <property type="entry name" value="Glyco_hydro_beta-prop_sf"/>
</dbReference>
<dbReference type="SUPFAM" id="SSF75005">
    <property type="entry name" value="Arabinanase/levansucrase/invertase"/>
    <property type="match status" value="1"/>
</dbReference>
<dbReference type="PANTHER" id="PTHR44103">
    <property type="entry name" value="PROPROTEIN CONVERTASE P"/>
    <property type="match status" value="1"/>
</dbReference>
<dbReference type="SUPFAM" id="SSF69318">
    <property type="entry name" value="Integrin alpha N-terminal domain"/>
    <property type="match status" value="1"/>
</dbReference>
<sequence length="1041" mass="115651">MDRIENMAATAARMSCLVALRTTLMLLLVTTTAGDSRATPWPRRVIDDSSQGADGVKLADVNGDGLTDIVVGWEEGNLTRAYLHPGWHDASGPWPAVTVGRTPDVEDAVWADLDADGAVDVVSSCEGNTRTVFVHWAPQSRNLLLSPHAWRQEQIPVTMGRMQWMFAQPVDLDGRNGIDLIAGGKGHDAQLGWLESPADPRRLADWRWHPICSVGWVMSILLCDMDDDGDLDIVITDRRGTDSGCRWLENPGPGPAQSRPWTDHWIGGRGREVMFAAIADLDGDGLKDVLVVAKPAEILYLQRRDATGTRWAESTIAFPGNMGGAKGIAVGDLDLDGKLDLVISCEGAVPPKSGVQWLSYSQSPFESHWQAHEISGPEGIKYDLIELVDLDGDGDLDVLTCEERHEDRGLGVIWYENPTLQRTSDANGLCFTIRVVDRQTGRGVPLVELKTTNGIRYVTDSHGLVAFLEPGLMDREVFFHVESHGYALAPDGFGYRGARVRTTPGTTATIRIDRVNIAERLYRVTGQGIYRDSVLVGRPVPLKNPVLNGQVVGQDSVFTCLYRGRVFWMWGDTARPSYPLGNFAMSGAVSDLPERGGLDPAVGIDLDYFVDESGFSRKMAPLQEGGLVWLDGLLTVPDRQGNERMVAKFTRLQSLDKVLERGLMVFNDATQTFEPLVRPGLEFLPYRNTGHAFPVEVDGQPYYYFTSPSPMGARLRVRATWDDVIDANRYEVLTALPSAASRTTSDERQVPSARWITFGQTLASMDMDKAAVIEALEAEAKDVRVYDAESGKAIVPHNGTVYYNAHRQRWIGIFAQQFGDSSYLGEIWYAEADTPVGPWAYARKIVTHDKYSLYNPKHHPLFDQDGGRTIYFEGTYTWTFSGSEERATPRYDYNQIMYRLDLDDPRLVLPVPVYRVQGNGYRPGVAAARRMDSVAFYAVEPDRSRDGLLAIYAETGSPARLTAERPTESTAPLFFALPPGETAPENASLVDLYEYRNIDSGQIHYETDPQWSREGWTRGDKPLCRVWRTPPGPLLLDRQTR</sequence>
<dbReference type="InterPro" id="IPR013517">
    <property type="entry name" value="FG-GAP"/>
</dbReference>
<comment type="caution">
    <text evidence="2">The sequence shown here is derived from an EMBL/GenBank/DDBJ whole genome shotgun (WGS) entry which is preliminary data.</text>
</comment>
<dbReference type="Gene3D" id="2.130.10.130">
    <property type="entry name" value="Integrin alpha, N-terminal"/>
    <property type="match status" value="2"/>
</dbReference>
<dbReference type="PANTHER" id="PTHR44103:SF1">
    <property type="entry name" value="PROPROTEIN CONVERTASE P"/>
    <property type="match status" value="1"/>
</dbReference>
<reference evidence="2" key="1">
    <citation type="submission" date="2023-05" db="EMBL/GenBank/DDBJ databases">
        <title>Anaerotaeda fermentans gen. nov., sp. nov., a novel anaerobic planctomycete of the new family within the order Sedimentisphaerales isolated from Taman Peninsula, Russia.</title>
        <authorList>
            <person name="Khomyakova M.A."/>
            <person name="Merkel A.Y."/>
            <person name="Slobodkin A.I."/>
        </authorList>
    </citation>
    <scope>NUCLEOTIDE SEQUENCE</scope>
    <source>
        <strain evidence="2">M17dextr</strain>
    </source>
</reference>
<dbReference type="AlphaFoldDB" id="A0AAW6TZR5"/>
<protein>
    <submittedName>
        <fullName evidence="2">FG-GAP-like repeat-containing protein</fullName>
    </submittedName>
</protein>
<evidence type="ECO:0000313" key="3">
    <source>
        <dbReference type="Proteomes" id="UP001431776"/>
    </source>
</evidence>
<proteinExistence type="predicted"/>
<keyword evidence="1" id="KW-0732">Signal</keyword>
<accession>A0AAW6TZR5</accession>